<reference evidence="1" key="1">
    <citation type="submission" date="2021-02" db="EMBL/GenBank/DDBJ databases">
        <title>Fulvivirga sp. S481 isolated from sea water.</title>
        <authorList>
            <person name="Bae S.S."/>
            <person name="Baek K."/>
        </authorList>
    </citation>
    <scope>NUCLEOTIDE SEQUENCE</scope>
    <source>
        <strain evidence="1">S481</strain>
    </source>
</reference>
<name>A0A974WFC4_9BACT</name>
<organism evidence="1 2">
    <name type="scientific">Fulvivirga lutea</name>
    <dbReference type="NCBI Taxonomy" id="2810512"/>
    <lineage>
        <taxon>Bacteria</taxon>
        <taxon>Pseudomonadati</taxon>
        <taxon>Bacteroidota</taxon>
        <taxon>Cytophagia</taxon>
        <taxon>Cytophagales</taxon>
        <taxon>Fulvivirgaceae</taxon>
        <taxon>Fulvivirga</taxon>
    </lineage>
</organism>
<protein>
    <recommendedName>
        <fullName evidence="3">WD40 repeat domain-containing protein</fullName>
    </recommendedName>
</protein>
<dbReference type="KEGG" id="fuv:JR347_17870"/>
<gene>
    <name evidence="1" type="ORF">JR347_17870</name>
</gene>
<dbReference type="Proteomes" id="UP000662783">
    <property type="component" value="Chromosome"/>
</dbReference>
<accession>A0A974WFC4</accession>
<proteinExistence type="predicted"/>
<keyword evidence="2" id="KW-1185">Reference proteome</keyword>
<evidence type="ECO:0000313" key="2">
    <source>
        <dbReference type="Proteomes" id="UP000662783"/>
    </source>
</evidence>
<dbReference type="RefSeq" id="WP_205721934.1">
    <property type="nucleotide sequence ID" value="NZ_CP070608.1"/>
</dbReference>
<evidence type="ECO:0008006" key="3">
    <source>
        <dbReference type="Google" id="ProtNLM"/>
    </source>
</evidence>
<dbReference type="EMBL" id="CP070608">
    <property type="protein sequence ID" value="QSE97423.1"/>
    <property type="molecule type" value="Genomic_DNA"/>
</dbReference>
<dbReference type="InterPro" id="IPR011044">
    <property type="entry name" value="Quino_amine_DH_bsu"/>
</dbReference>
<dbReference type="SUPFAM" id="SSF50969">
    <property type="entry name" value="YVTN repeat-like/Quinoprotein amine dehydrogenase"/>
    <property type="match status" value="1"/>
</dbReference>
<dbReference type="Gene3D" id="2.130.10.10">
    <property type="entry name" value="YVTN repeat-like/Quinoprotein amine dehydrogenase"/>
    <property type="match status" value="1"/>
</dbReference>
<dbReference type="AlphaFoldDB" id="A0A974WFC4"/>
<dbReference type="InterPro" id="IPR015943">
    <property type="entry name" value="WD40/YVTN_repeat-like_dom_sf"/>
</dbReference>
<sequence>MKNKYIILLLILVNFSCQYEFDEVEKEVISKTPTTEISKFELTDQEDSIFIEKSTILEFTTEGNYKHIEINATLGGEKLLEARQEFENISKNKTKSSLTVDPPHNFTGCRQLIIEAYTNTGTGSYIDQLGFEELIWTRKYTLCFDNSPPDKINFSKLRVENGALKIEWNKYERHFFEKYNINISIQYDGYEQCNETLEIKDRDITSYELQDFVGGECVLTGSIRSPITSNYTEVTEYYDSRYQLEIIESSLDGDELTLIWNKSPFYKYFKGYELTENDNTIFESTNINDTSSVTKIRLGQEHAFKVGQNECERKELFYYRSGEDFSEFDELFYPSVNEVLYLKSNNDFYSVHNDKYLDIYHLAVSQNGMNIIGYGDNKTFHIYNPNNDIIIDQHEIESVVFGCRGGLTISDNDHAAYIAGSTNHAILNIKTGEINYGSGLEGQLEYIKISPQGDMIITKSSSGCFIEDIIDNRPINTREFVAREFEFNQDGSTIFVLSGNEFKEIDKTSLSIVYSLNLSHSVKNLTYDLNRNTLGWVTSQDTFEVYNIETKEIIKTINLFEGSYDSEYKFYMNAGRIYCSKGFYADI</sequence>
<evidence type="ECO:0000313" key="1">
    <source>
        <dbReference type="EMBL" id="QSE97423.1"/>
    </source>
</evidence>